<dbReference type="RefSeq" id="WP_155109760.1">
    <property type="nucleotide sequence ID" value="NZ_WMJZ01000033.1"/>
</dbReference>
<dbReference type="FunFam" id="3.40.50.300:FF:000032">
    <property type="entry name" value="Export ABC transporter ATP-binding protein"/>
    <property type="match status" value="1"/>
</dbReference>
<dbReference type="InterPro" id="IPR027417">
    <property type="entry name" value="P-loop_NTPase"/>
</dbReference>
<dbReference type="GO" id="GO:0016887">
    <property type="term" value="F:ATP hydrolysis activity"/>
    <property type="evidence" value="ECO:0007669"/>
    <property type="project" value="InterPro"/>
</dbReference>
<dbReference type="SMART" id="SM00382">
    <property type="entry name" value="AAA"/>
    <property type="match status" value="1"/>
</dbReference>
<dbReference type="GO" id="GO:1902495">
    <property type="term" value="C:transmembrane transporter complex"/>
    <property type="evidence" value="ECO:0007669"/>
    <property type="project" value="UniProtKB-ARBA"/>
</dbReference>
<dbReference type="SUPFAM" id="SSF52540">
    <property type="entry name" value="P-loop containing nucleoside triphosphate hydrolases"/>
    <property type="match status" value="1"/>
</dbReference>
<dbReference type="Pfam" id="PF00005">
    <property type="entry name" value="ABC_tran"/>
    <property type="match status" value="1"/>
</dbReference>
<gene>
    <name evidence="6" type="ORF">GJV78_18865</name>
</gene>
<evidence type="ECO:0000256" key="3">
    <source>
        <dbReference type="ARBA" id="ARBA00022840"/>
    </source>
</evidence>
<dbReference type="EMBL" id="WMJZ01000033">
    <property type="protein sequence ID" value="MTH48277.1"/>
    <property type="molecule type" value="Genomic_DNA"/>
</dbReference>
<evidence type="ECO:0000313" key="6">
    <source>
        <dbReference type="EMBL" id="MTH48277.1"/>
    </source>
</evidence>
<dbReference type="InterPro" id="IPR017871">
    <property type="entry name" value="ABC_transporter-like_CS"/>
</dbReference>
<dbReference type="OrthoDB" id="9801477at2"/>
<evidence type="ECO:0000256" key="2">
    <source>
        <dbReference type="ARBA" id="ARBA00022741"/>
    </source>
</evidence>
<dbReference type="Gene3D" id="3.40.50.300">
    <property type="entry name" value="P-loop containing nucleotide triphosphate hydrolases"/>
    <property type="match status" value="1"/>
</dbReference>
<dbReference type="PROSITE" id="PS00211">
    <property type="entry name" value="ABC_TRANSPORTER_1"/>
    <property type="match status" value="1"/>
</dbReference>
<feature type="domain" description="ABC transporter" evidence="5">
    <location>
        <begin position="2"/>
        <end position="221"/>
    </location>
</feature>
<dbReference type="AlphaFoldDB" id="A0A6L6IQR5"/>
<proteinExistence type="inferred from homology"/>
<dbReference type="InterPro" id="IPR017911">
    <property type="entry name" value="MacB-like_ATP-bd"/>
</dbReference>
<keyword evidence="3 6" id="KW-0067">ATP-binding</keyword>
<evidence type="ECO:0000256" key="1">
    <source>
        <dbReference type="ARBA" id="ARBA00022448"/>
    </source>
</evidence>
<dbReference type="InterPro" id="IPR003439">
    <property type="entry name" value="ABC_transporter-like_ATP-bd"/>
</dbReference>
<dbReference type="PANTHER" id="PTHR42798:SF7">
    <property type="entry name" value="ALPHA-D-RIBOSE 1-METHYLPHOSPHONATE 5-TRIPHOSPHATE SYNTHASE SUBUNIT PHNL"/>
    <property type="match status" value="1"/>
</dbReference>
<protein>
    <submittedName>
        <fullName evidence="6">ATP-binding cassette domain-containing protein</fullName>
    </submittedName>
</protein>
<reference evidence="6 7" key="1">
    <citation type="submission" date="2019-11" db="EMBL/GenBank/DDBJ databases">
        <title>Escherichia alba sp. nov. isolated from the gut of plastic-eating superworms Zophobas atratus.</title>
        <authorList>
            <person name="Yang Y."/>
        </authorList>
    </citation>
    <scope>NUCLEOTIDE SEQUENCE [LARGE SCALE GENOMIC DNA]</scope>
    <source>
        <strain evidence="7">BIT-B35</strain>
    </source>
</reference>
<dbReference type="Proteomes" id="UP000477739">
    <property type="component" value="Unassembled WGS sequence"/>
</dbReference>
<dbReference type="PANTHER" id="PTHR42798">
    <property type="entry name" value="LIPOPROTEIN-RELEASING SYSTEM ATP-BINDING PROTEIN LOLD"/>
    <property type="match status" value="1"/>
</dbReference>
<comment type="caution">
    <text evidence="6">The sequence shown here is derived from an EMBL/GenBank/DDBJ whole genome shotgun (WGS) entry which is preliminary data.</text>
</comment>
<evidence type="ECO:0000313" key="7">
    <source>
        <dbReference type="Proteomes" id="UP000477739"/>
    </source>
</evidence>
<dbReference type="GO" id="GO:0005524">
    <property type="term" value="F:ATP binding"/>
    <property type="evidence" value="ECO:0007669"/>
    <property type="project" value="UniProtKB-KW"/>
</dbReference>
<keyword evidence="7" id="KW-1185">Reference proteome</keyword>
<dbReference type="InterPro" id="IPR003593">
    <property type="entry name" value="AAA+_ATPase"/>
</dbReference>
<evidence type="ECO:0000256" key="4">
    <source>
        <dbReference type="ARBA" id="ARBA00038388"/>
    </source>
</evidence>
<keyword evidence="1" id="KW-0813">Transport</keyword>
<keyword evidence="2" id="KW-0547">Nucleotide-binding</keyword>
<organism evidence="6 7">
    <name type="scientific">Intestinirhabdus alba</name>
    <dbReference type="NCBI Taxonomy" id="2899544"/>
    <lineage>
        <taxon>Bacteria</taxon>
        <taxon>Pseudomonadati</taxon>
        <taxon>Pseudomonadota</taxon>
        <taxon>Gammaproteobacteria</taxon>
        <taxon>Enterobacterales</taxon>
        <taxon>Enterobacteriaceae</taxon>
        <taxon>Intestinirhabdus</taxon>
    </lineage>
</organism>
<name>A0A6L6IQR5_9ENTR</name>
<comment type="similarity">
    <text evidence="4">Belongs to the ABC transporter superfamily. Macrolide exporter (TC 3.A.1.122) family.</text>
</comment>
<sequence>MLLLRNIHKVYSEDPLKRSILKGLDFTINTGDFISIKGASGAGKSTLLNIIALLDDISDGEYYINGDKVIYEHSNVLNDIRRTTFGFIFQNYNLLDNLSVRDNILLPLYYLQGNFRNSQHKLLNLCSILNIKCFLNSYPKTLSGGEKQRVAIARALINNPSYILADEPTGALDTTSAIEFMKLLIDINKSGTGIILVTHDDNVSKYADKSFFLNDGMIMTL</sequence>
<dbReference type="GO" id="GO:0022857">
    <property type="term" value="F:transmembrane transporter activity"/>
    <property type="evidence" value="ECO:0007669"/>
    <property type="project" value="UniProtKB-ARBA"/>
</dbReference>
<accession>A0A6L6IQR5</accession>
<dbReference type="PROSITE" id="PS50893">
    <property type="entry name" value="ABC_TRANSPORTER_2"/>
    <property type="match status" value="1"/>
</dbReference>
<dbReference type="CDD" id="cd03255">
    <property type="entry name" value="ABC_MJ0796_LolCDE_FtsE"/>
    <property type="match status" value="1"/>
</dbReference>
<evidence type="ECO:0000259" key="5">
    <source>
        <dbReference type="PROSITE" id="PS50893"/>
    </source>
</evidence>